<feature type="domain" description="Glycoside hydrolase family 5" evidence="10">
    <location>
        <begin position="77"/>
        <end position="352"/>
    </location>
</feature>
<feature type="domain" description="Carbohydrate binding X2" evidence="11">
    <location>
        <begin position="386"/>
        <end position="471"/>
    </location>
</feature>
<dbReference type="InterPro" id="IPR018087">
    <property type="entry name" value="Glyco_hydro_5_CS"/>
</dbReference>
<dbReference type="Gene3D" id="2.60.40.10">
    <property type="entry name" value="Immunoglobulins"/>
    <property type="match status" value="1"/>
</dbReference>
<evidence type="ECO:0000256" key="6">
    <source>
        <dbReference type="ARBA" id="ARBA00023295"/>
    </source>
</evidence>
<dbReference type="PANTHER" id="PTHR31297:SF41">
    <property type="entry name" value="ENDOGLUCANASE, PUTATIVE (AFU_ORTHOLOGUE AFUA_5G01830)-RELATED"/>
    <property type="match status" value="1"/>
</dbReference>
<evidence type="ECO:0000313" key="13">
    <source>
        <dbReference type="EMBL" id="KND28246.1"/>
    </source>
</evidence>
<name>A0A0L0JRQ5_9ACTN</name>
<proteinExistence type="inferred from homology"/>
<comment type="similarity">
    <text evidence="1 8">Belongs to the glycosyl hydrolase 5 (cellulase A) family.</text>
</comment>
<reference evidence="14" key="1">
    <citation type="submission" date="2014-07" db="EMBL/GenBank/DDBJ databases">
        <title>Genome sequencing of plant-pathogenic Streptomyces species.</title>
        <authorList>
            <person name="Harrison J."/>
            <person name="Sapp M."/>
            <person name="Thwaites R."/>
            <person name="Studholme D.J."/>
        </authorList>
    </citation>
    <scope>NUCLEOTIDE SEQUENCE [LARGE SCALE GENOMIC DNA]</scope>
    <source>
        <strain evidence="14">NCPPB 4445</strain>
    </source>
</reference>
<gene>
    <name evidence="13" type="ORF">IQ63_34115</name>
</gene>
<dbReference type="GO" id="GO:0005576">
    <property type="term" value="C:extracellular region"/>
    <property type="evidence" value="ECO:0007669"/>
    <property type="project" value="TreeGrafter"/>
</dbReference>
<dbReference type="Pfam" id="PF03442">
    <property type="entry name" value="CBM_X2"/>
    <property type="match status" value="1"/>
</dbReference>
<keyword evidence="3 8" id="KW-0378">Hydrolase</keyword>
<accession>A0A0L0JRQ5</accession>
<dbReference type="InterPro" id="IPR050386">
    <property type="entry name" value="Glycosyl_hydrolase_5"/>
</dbReference>
<dbReference type="AlphaFoldDB" id="A0A0L0JRQ5"/>
<dbReference type="EMBL" id="JPPY01000191">
    <property type="protein sequence ID" value="KND28246.1"/>
    <property type="molecule type" value="Genomic_DNA"/>
</dbReference>
<evidence type="ECO:0000256" key="2">
    <source>
        <dbReference type="ARBA" id="ARBA00022729"/>
    </source>
</evidence>
<keyword evidence="4" id="KW-0136">Cellulose degradation</keyword>
<dbReference type="InterPro" id="IPR040946">
    <property type="entry name" value="CBM46"/>
</dbReference>
<evidence type="ECO:0000313" key="14">
    <source>
        <dbReference type="Proteomes" id="UP000037151"/>
    </source>
</evidence>
<dbReference type="Pfam" id="PF18448">
    <property type="entry name" value="CBM46"/>
    <property type="match status" value="1"/>
</dbReference>
<evidence type="ECO:0000259" key="10">
    <source>
        <dbReference type="Pfam" id="PF00150"/>
    </source>
</evidence>
<feature type="signal peptide" evidence="9">
    <location>
        <begin position="1"/>
        <end position="36"/>
    </location>
</feature>
<dbReference type="GO" id="GO:0008422">
    <property type="term" value="F:beta-glucosidase activity"/>
    <property type="evidence" value="ECO:0007669"/>
    <property type="project" value="TreeGrafter"/>
</dbReference>
<evidence type="ECO:0000259" key="11">
    <source>
        <dbReference type="Pfam" id="PF03442"/>
    </source>
</evidence>
<dbReference type="InterPro" id="IPR013783">
    <property type="entry name" value="Ig-like_fold"/>
</dbReference>
<evidence type="ECO:0000256" key="1">
    <source>
        <dbReference type="ARBA" id="ARBA00005641"/>
    </source>
</evidence>
<dbReference type="OrthoDB" id="9800955at2"/>
<dbReference type="Proteomes" id="UP000037151">
    <property type="component" value="Unassembled WGS sequence"/>
</dbReference>
<dbReference type="Pfam" id="PF00150">
    <property type="entry name" value="Cellulase"/>
    <property type="match status" value="1"/>
</dbReference>
<keyword evidence="2 9" id="KW-0732">Signal</keyword>
<dbReference type="InterPro" id="IPR005102">
    <property type="entry name" value="Carbo-bd_X2"/>
</dbReference>
<evidence type="ECO:0000256" key="3">
    <source>
        <dbReference type="ARBA" id="ARBA00022801"/>
    </source>
</evidence>
<comment type="caution">
    <text evidence="13">The sequence shown here is derived from an EMBL/GenBank/DDBJ whole genome shotgun (WGS) entry which is preliminary data.</text>
</comment>
<dbReference type="SUPFAM" id="SSF81296">
    <property type="entry name" value="E set domains"/>
    <property type="match status" value="1"/>
</dbReference>
<organism evidence="13 14">
    <name type="scientific">Streptomyces acidiscabies</name>
    <dbReference type="NCBI Taxonomy" id="42234"/>
    <lineage>
        <taxon>Bacteria</taxon>
        <taxon>Bacillati</taxon>
        <taxon>Actinomycetota</taxon>
        <taxon>Actinomycetes</taxon>
        <taxon>Kitasatosporales</taxon>
        <taxon>Streptomycetaceae</taxon>
        <taxon>Streptomyces</taxon>
    </lineage>
</organism>
<dbReference type="InterPro" id="IPR014756">
    <property type="entry name" value="Ig_E-set"/>
</dbReference>
<evidence type="ECO:0000256" key="5">
    <source>
        <dbReference type="ARBA" id="ARBA00023277"/>
    </source>
</evidence>
<dbReference type="InterPro" id="IPR001547">
    <property type="entry name" value="Glyco_hydro_5"/>
</dbReference>
<keyword evidence="5" id="KW-0119">Carbohydrate metabolism</keyword>
<dbReference type="InterPro" id="IPR017853">
    <property type="entry name" value="GH"/>
</dbReference>
<feature type="domain" description="Endoglucanase B carbohydrate binding" evidence="12">
    <location>
        <begin position="475"/>
        <end position="579"/>
    </location>
</feature>
<evidence type="ECO:0000256" key="4">
    <source>
        <dbReference type="ARBA" id="ARBA00023001"/>
    </source>
</evidence>
<dbReference type="Gene3D" id="3.20.20.80">
    <property type="entry name" value="Glycosidases"/>
    <property type="match status" value="1"/>
</dbReference>
<protein>
    <submittedName>
        <fullName evidence="13">Cellulase</fullName>
    </submittedName>
</protein>
<dbReference type="GO" id="GO:0009986">
    <property type="term" value="C:cell surface"/>
    <property type="evidence" value="ECO:0007669"/>
    <property type="project" value="TreeGrafter"/>
</dbReference>
<dbReference type="PATRIC" id="fig|42234.21.peg.7031"/>
<keyword evidence="6 8" id="KW-0326">Glycosidase</keyword>
<dbReference type="RefSeq" id="WP_050374036.1">
    <property type="nucleotide sequence ID" value="NZ_KQ257831.1"/>
</dbReference>
<dbReference type="InterPro" id="IPR016282">
    <property type="entry name" value="Glyco_hydro_5_endoGlcnase_B"/>
</dbReference>
<dbReference type="PIRSF" id="PIRSF001043">
    <property type="entry name" value="Endoglucanase_B"/>
    <property type="match status" value="1"/>
</dbReference>
<feature type="chain" id="PRO_5005541750" evidence="9">
    <location>
        <begin position="37"/>
        <end position="593"/>
    </location>
</feature>
<evidence type="ECO:0000256" key="9">
    <source>
        <dbReference type="SAM" id="SignalP"/>
    </source>
</evidence>
<evidence type="ECO:0000256" key="8">
    <source>
        <dbReference type="RuleBase" id="RU361153"/>
    </source>
</evidence>
<dbReference type="SUPFAM" id="SSF51445">
    <property type="entry name" value="(Trans)glycosidases"/>
    <property type="match status" value="1"/>
</dbReference>
<evidence type="ECO:0000259" key="12">
    <source>
        <dbReference type="Pfam" id="PF18448"/>
    </source>
</evidence>
<sequence>MNTAQFRRRLAHGTRRLAGLLTVLAVLLGLAAGASAAAPDRTATAHPVRVPARAMDAVAAMQPSWNLGNTLDAIPDETSWGNPKATRELFRAIRAEGFRSVRIPVTWSGHQSATAPYTIAADYLARVKQVTDWALAEGLYALINVHHDSWQWISKMPSDHDGVRARYDATWTQIAAAFRDEPRSLLFESVNEPVFENATAGQKTQLLDELNRSFHRIVRAFGGGNANRLLMLPTEAGTPGQSLMDDLYTTIRALNDPALIATVHYYSWYPFSVNVAGGTLYDDTARKDLDDAFARMRDVFVSRGIPVYLGEYGLLSWPDHFHPSRVERGEALKYFEHLEYTARTSKVTTALWDPFAYLDRTTLTWRDPALFAWIRSAWSTRSGTASFDKVYVPKSSPITAKELTLNLNGTAFLGLWHGSARLVEGRDYTRSGQRLVLTAGALTRLAGDRAYGVNATLQARFSRGLPWRIDIVTNDTPALSGATGTTDAFAVPAQYRGEELATMEARYADGGNAGPTDWTPYQEFNKAFSPDYPNGRIVLTPEFLASLRENDPATLTFHFYSGAKVVYEVRKSGTTVTGTVYRPKRPGARSDLR</sequence>
<dbReference type="PROSITE" id="PS00659">
    <property type="entry name" value="GLYCOSYL_HYDROL_F5"/>
    <property type="match status" value="1"/>
</dbReference>
<dbReference type="PANTHER" id="PTHR31297">
    <property type="entry name" value="GLUCAN ENDO-1,6-BETA-GLUCOSIDASE B"/>
    <property type="match status" value="1"/>
</dbReference>
<evidence type="ECO:0000256" key="7">
    <source>
        <dbReference type="ARBA" id="ARBA00023326"/>
    </source>
</evidence>
<dbReference type="GO" id="GO:0030245">
    <property type="term" value="P:cellulose catabolic process"/>
    <property type="evidence" value="ECO:0007669"/>
    <property type="project" value="UniProtKB-KW"/>
</dbReference>
<keyword evidence="7" id="KW-0624">Polysaccharide degradation</keyword>